<dbReference type="PANTHER" id="PTHR43479">
    <property type="entry name" value="ACREF/ENVCD OPERON REPRESSOR-RELATED"/>
    <property type="match status" value="1"/>
</dbReference>
<reference evidence="4 5" key="1">
    <citation type="submission" date="2020-10" db="EMBL/GenBank/DDBJ databases">
        <title>Genome sequencing of Bifidobacterium eulemuris_DSMZ_100216.</title>
        <authorList>
            <person name="Kim J."/>
        </authorList>
    </citation>
    <scope>NUCLEOTIDE SEQUENCE [LARGE SCALE GENOMIC DNA]</scope>
    <source>
        <strain evidence="4 5">DSM 100216</strain>
    </source>
</reference>
<evidence type="ECO:0000313" key="5">
    <source>
        <dbReference type="Proteomes" id="UP000593943"/>
    </source>
</evidence>
<dbReference type="RefSeq" id="WP_143249270.1">
    <property type="nucleotide sequence ID" value="NZ_CP062938.1"/>
</dbReference>
<dbReference type="KEGG" id="beu:BE0216_01620"/>
<dbReference type="Pfam" id="PF00440">
    <property type="entry name" value="TetR_N"/>
    <property type="match status" value="1"/>
</dbReference>
<dbReference type="SUPFAM" id="SSF46689">
    <property type="entry name" value="Homeodomain-like"/>
    <property type="match status" value="1"/>
</dbReference>
<evidence type="ECO:0000256" key="1">
    <source>
        <dbReference type="ARBA" id="ARBA00023125"/>
    </source>
</evidence>
<evidence type="ECO:0000259" key="3">
    <source>
        <dbReference type="PROSITE" id="PS50977"/>
    </source>
</evidence>
<dbReference type="Proteomes" id="UP000593943">
    <property type="component" value="Chromosome"/>
</dbReference>
<organism evidence="4 5">
    <name type="scientific">Bifidobacterium eulemuris</name>
    <dbReference type="NCBI Taxonomy" id="1765219"/>
    <lineage>
        <taxon>Bacteria</taxon>
        <taxon>Bacillati</taxon>
        <taxon>Actinomycetota</taxon>
        <taxon>Actinomycetes</taxon>
        <taxon>Bifidobacteriales</taxon>
        <taxon>Bifidobacteriaceae</taxon>
        <taxon>Bifidobacterium</taxon>
    </lineage>
</organism>
<dbReference type="EMBL" id="CP062938">
    <property type="protein sequence ID" value="QOL31302.1"/>
    <property type="molecule type" value="Genomic_DNA"/>
</dbReference>
<dbReference type="InterPro" id="IPR009057">
    <property type="entry name" value="Homeodomain-like_sf"/>
</dbReference>
<sequence>MTDVKYGGSLKPTLTDVNVIGDDRRKGRMSRYEGDNSTALRSQAWLAEALEKLMLEKPYGRISVGDICARAQLSRQTFYNMFGDKDEVLHYCLRSAYEERFRSICALDAVTIDDIVDGFVSVVESKRDVLKAMVDNRLTGIVFEEISACVALFAGRFVREDERTDLFPYSEAMLAGAIAQMLVLWFQRDDSVGTDELASLLKDFMNGRVYQITSERKG</sequence>
<gene>
    <name evidence="4" type="ORF">BE0216_01620</name>
</gene>
<dbReference type="Gene3D" id="1.10.357.10">
    <property type="entry name" value="Tetracycline Repressor, domain 2"/>
    <property type="match status" value="1"/>
</dbReference>
<dbReference type="PANTHER" id="PTHR43479:SF11">
    <property type="entry name" value="ACREF_ENVCD OPERON REPRESSOR-RELATED"/>
    <property type="match status" value="1"/>
</dbReference>
<accession>A0A7L9SMD9</accession>
<dbReference type="OrthoDB" id="268339at2"/>
<evidence type="ECO:0000313" key="4">
    <source>
        <dbReference type="EMBL" id="QOL31302.1"/>
    </source>
</evidence>
<keyword evidence="1 2" id="KW-0238">DNA-binding</keyword>
<dbReference type="AlphaFoldDB" id="A0A7L9SMD9"/>
<dbReference type="PROSITE" id="PS50977">
    <property type="entry name" value="HTH_TETR_2"/>
    <property type="match status" value="1"/>
</dbReference>
<feature type="domain" description="HTH tetR-type" evidence="3">
    <location>
        <begin position="40"/>
        <end position="100"/>
    </location>
</feature>
<dbReference type="InterPro" id="IPR050624">
    <property type="entry name" value="HTH-type_Tx_Regulator"/>
</dbReference>
<dbReference type="InterPro" id="IPR001647">
    <property type="entry name" value="HTH_TetR"/>
</dbReference>
<name>A0A7L9SMD9_9BIFI</name>
<evidence type="ECO:0000256" key="2">
    <source>
        <dbReference type="PROSITE-ProRule" id="PRU00335"/>
    </source>
</evidence>
<keyword evidence="5" id="KW-1185">Reference proteome</keyword>
<feature type="DNA-binding region" description="H-T-H motif" evidence="2">
    <location>
        <begin position="63"/>
        <end position="82"/>
    </location>
</feature>
<protein>
    <submittedName>
        <fullName evidence="4">TetR family transcriptional regulator</fullName>
    </submittedName>
</protein>
<dbReference type="GO" id="GO:0003677">
    <property type="term" value="F:DNA binding"/>
    <property type="evidence" value="ECO:0007669"/>
    <property type="project" value="UniProtKB-UniRule"/>
</dbReference>
<proteinExistence type="predicted"/>